<keyword evidence="4" id="KW-0804">Transcription</keyword>
<evidence type="ECO:0000259" key="5">
    <source>
        <dbReference type="PROSITE" id="PS50931"/>
    </source>
</evidence>
<protein>
    <submittedName>
        <fullName evidence="6">DNA-binding transcriptional LysR family regulator</fullName>
    </submittedName>
</protein>
<dbReference type="PANTHER" id="PTHR30537:SF5">
    <property type="entry name" value="HTH-TYPE TRANSCRIPTIONAL ACTIVATOR TTDR-RELATED"/>
    <property type="match status" value="1"/>
</dbReference>
<keyword evidence="3 6" id="KW-0238">DNA-binding</keyword>
<organism evidence="6 7">
    <name type="scientific">Nitrospirillum iridis</name>
    <dbReference type="NCBI Taxonomy" id="765888"/>
    <lineage>
        <taxon>Bacteria</taxon>
        <taxon>Pseudomonadati</taxon>
        <taxon>Pseudomonadota</taxon>
        <taxon>Alphaproteobacteria</taxon>
        <taxon>Rhodospirillales</taxon>
        <taxon>Azospirillaceae</taxon>
        <taxon>Nitrospirillum</taxon>
    </lineage>
</organism>
<dbReference type="RefSeq" id="WP_184797511.1">
    <property type="nucleotide sequence ID" value="NZ_JACIIZ010000002.1"/>
</dbReference>
<evidence type="ECO:0000313" key="6">
    <source>
        <dbReference type="EMBL" id="MBB6250170.1"/>
    </source>
</evidence>
<comment type="caution">
    <text evidence="6">The sequence shown here is derived from an EMBL/GenBank/DDBJ whole genome shotgun (WGS) entry which is preliminary data.</text>
</comment>
<proteinExistence type="inferred from homology"/>
<dbReference type="EMBL" id="JACIIZ010000002">
    <property type="protein sequence ID" value="MBB6250170.1"/>
    <property type="molecule type" value="Genomic_DNA"/>
</dbReference>
<dbReference type="InterPro" id="IPR036390">
    <property type="entry name" value="WH_DNA-bd_sf"/>
</dbReference>
<evidence type="ECO:0000256" key="3">
    <source>
        <dbReference type="ARBA" id="ARBA00023125"/>
    </source>
</evidence>
<evidence type="ECO:0000256" key="1">
    <source>
        <dbReference type="ARBA" id="ARBA00009437"/>
    </source>
</evidence>
<gene>
    <name evidence="6" type="ORF">FHS74_000711</name>
</gene>
<evidence type="ECO:0000313" key="7">
    <source>
        <dbReference type="Proteomes" id="UP000539175"/>
    </source>
</evidence>
<dbReference type="Gene3D" id="3.40.190.290">
    <property type="match status" value="1"/>
</dbReference>
<dbReference type="PANTHER" id="PTHR30537">
    <property type="entry name" value="HTH-TYPE TRANSCRIPTIONAL REGULATOR"/>
    <property type="match status" value="1"/>
</dbReference>
<keyword evidence="2" id="KW-0805">Transcription regulation</keyword>
<comment type="similarity">
    <text evidence="1">Belongs to the LysR transcriptional regulatory family.</text>
</comment>
<feature type="domain" description="HTH lysR-type" evidence="5">
    <location>
        <begin position="1"/>
        <end position="59"/>
    </location>
</feature>
<dbReference type="AlphaFoldDB" id="A0A7X0EBJ1"/>
<keyword evidence="7" id="KW-1185">Reference proteome</keyword>
<dbReference type="Proteomes" id="UP000539175">
    <property type="component" value="Unassembled WGS sequence"/>
</dbReference>
<name>A0A7X0EBJ1_9PROT</name>
<dbReference type="GO" id="GO:0003700">
    <property type="term" value="F:DNA-binding transcription factor activity"/>
    <property type="evidence" value="ECO:0007669"/>
    <property type="project" value="InterPro"/>
</dbReference>
<reference evidence="6 7" key="1">
    <citation type="submission" date="2020-08" db="EMBL/GenBank/DDBJ databases">
        <title>Genomic Encyclopedia of Type Strains, Phase IV (KMG-IV): sequencing the most valuable type-strain genomes for metagenomic binning, comparative biology and taxonomic classification.</title>
        <authorList>
            <person name="Goeker M."/>
        </authorList>
    </citation>
    <scope>NUCLEOTIDE SEQUENCE [LARGE SCALE GENOMIC DNA]</scope>
    <source>
        <strain evidence="6 7">DSM 22198</strain>
    </source>
</reference>
<dbReference type="Pfam" id="PF00126">
    <property type="entry name" value="HTH_1"/>
    <property type="match status" value="1"/>
</dbReference>
<dbReference type="InterPro" id="IPR036388">
    <property type="entry name" value="WH-like_DNA-bd_sf"/>
</dbReference>
<accession>A0A7X0EBJ1</accession>
<dbReference type="Gene3D" id="1.10.10.10">
    <property type="entry name" value="Winged helix-like DNA-binding domain superfamily/Winged helix DNA-binding domain"/>
    <property type="match status" value="1"/>
</dbReference>
<dbReference type="SUPFAM" id="SSF53850">
    <property type="entry name" value="Periplasmic binding protein-like II"/>
    <property type="match status" value="1"/>
</dbReference>
<dbReference type="GO" id="GO:0043565">
    <property type="term" value="F:sequence-specific DNA binding"/>
    <property type="evidence" value="ECO:0007669"/>
    <property type="project" value="TreeGrafter"/>
</dbReference>
<sequence length="301" mass="32928">MDRLTSMRIYVQAVELGSFSAAAAALDLSPQLVGKHVQALEQHLGVRLLNRTTRRQGLTDIGRIYYERAKIILAEVDAADSLAAESRAVPRGRLRVNAPVSFGIHLLAARLPVYMRRYPEVSVDLTLANRRVDLIDEGYDVVFRIGELADSRLMARALAPYRLILCAAPSYLDSHPLPTHPLDLRDHECLLFPNTALRSAWPFVGPDGSVSVPVAGRLSIDSGEALQVAVLAGLGIALQPVEVARADLAAGRLRVLLPDYTVPARPMHVLYAPDHRVTPKLRSFLDFAAAEFGSGDNWMDG</sequence>
<dbReference type="InterPro" id="IPR005119">
    <property type="entry name" value="LysR_subst-bd"/>
</dbReference>
<dbReference type="PROSITE" id="PS50931">
    <property type="entry name" value="HTH_LYSR"/>
    <property type="match status" value="1"/>
</dbReference>
<dbReference type="FunFam" id="1.10.10.10:FF:000001">
    <property type="entry name" value="LysR family transcriptional regulator"/>
    <property type="match status" value="1"/>
</dbReference>
<dbReference type="InterPro" id="IPR000847">
    <property type="entry name" value="LysR_HTH_N"/>
</dbReference>
<evidence type="ECO:0000256" key="2">
    <source>
        <dbReference type="ARBA" id="ARBA00023015"/>
    </source>
</evidence>
<dbReference type="InterPro" id="IPR058163">
    <property type="entry name" value="LysR-type_TF_proteobact-type"/>
</dbReference>
<evidence type="ECO:0000256" key="4">
    <source>
        <dbReference type="ARBA" id="ARBA00023163"/>
    </source>
</evidence>
<dbReference type="SUPFAM" id="SSF46785">
    <property type="entry name" value="Winged helix' DNA-binding domain"/>
    <property type="match status" value="1"/>
</dbReference>
<dbReference type="Pfam" id="PF03466">
    <property type="entry name" value="LysR_substrate"/>
    <property type="match status" value="1"/>
</dbReference>
<dbReference type="GO" id="GO:0006351">
    <property type="term" value="P:DNA-templated transcription"/>
    <property type="evidence" value="ECO:0007669"/>
    <property type="project" value="TreeGrafter"/>
</dbReference>
<dbReference type="CDD" id="cd08477">
    <property type="entry name" value="PBP2_CrgA_like_8"/>
    <property type="match status" value="1"/>
</dbReference>